<dbReference type="SUPFAM" id="SSF50969">
    <property type="entry name" value="YVTN repeat-like/Quinoprotein amine dehydrogenase"/>
    <property type="match status" value="1"/>
</dbReference>
<dbReference type="Proteomes" id="UP001597033">
    <property type="component" value="Unassembled WGS sequence"/>
</dbReference>
<dbReference type="EMBL" id="JBHTKN010000004">
    <property type="protein sequence ID" value="MFD1042207.1"/>
    <property type="molecule type" value="Genomic_DNA"/>
</dbReference>
<dbReference type="InterPro" id="IPR011044">
    <property type="entry name" value="Quino_amine_DH_bsu"/>
</dbReference>
<organism evidence="1 2">
    <name type="scientific">Pseudoxanthomonas kaohsiungensis</name>
    <dbReference type="NCBI Taxonomy" id="283923"/>
    <lineage>
        <taxon>Bacteria</taxon>
        <taxon>Pseudomonadati</taxon>
        <taxon>Pseudomonadota</taxon>
        <taxon>Gammaproteobacteria</taxon>
        <taxon>Lysobacterales</taxon>
        <taxon>Lysobacteraceae</taxon>
        <taxon>Pseudoxanthomonas</taxon>
    </lineage>
</organism>
<evidence type="ECO:0000313" key="1">
    <source>
        <dbReference type="EMBL" id="MFD1042207.1"/>
    </source>
</evidence>
<sequence>MEDRAGRGKRRRTIHHAAWLLLALAACAGIDKEFTQAFVDANRRLDEDAWAAAYSPEMELLAVGRDSGRLELWDARRTDARIAVQAHALRTQGLAFGPRDGIVITHSASGNVRFDDIVELENGPKVWDARSGELLAAFREDDWQPGAVSATPVPGLYLLASYDQLHIYDHARRALVGAPLVLQGDGGITSIDWDAASGLIAAGTDKGLVVLMKLHREAEGARLEVLDRHAPQGLGPRNDLLAVMLLDGGTKLVTVQYSPARAQAMADGIPALYRGLQHETVRWDLATWKREHAYGSQLAGVHQAGFTRGEDWLVLAGVAGGTAKIEGKIELVDLRSGVSWLYKANTSHATAVLLPSLREGLILQSGGATRIKYLDQGEAVPWAPRR</sequence>
<dbReference type="PROSITE" id="PS51257">
    <property type="entry name" value="PROKAR_LIPOPROTEIN"/>
    <property type="match status" value="1"/>
</dbReference>
<name>A0ABW3LW09_9GAMM</name>
<gene>
    <name evidence="1" type="ORF">ACFQ2N_07590</name>
</gene>
<comment type="caution">
    <text evidence="1">The sequence shown here is derived from an EMBL/GenBank/DDBJ whole genome shotgun (WGS) entry which is preliminary data.</text>
</comment>
<reference evidence="2" key="1">
    <citation type="journal article" date="2019" name="Int. J. Syst. Evol. Microbiol.">
        <title>The Global Catalogue of Microorganisms (GCM) 10K type strain sequencing project: providing services to taxonomists for standard genome sequencing and annotation.</title>
        <authorList>
            <consortium name="The Broad Institute Genomics Platform"/>
            <consortium name="The Broad Institute Genome Sequencing Center for Infectious Disease"/>
            <person name="Wu L."/>
            <person name="Ma J."/>
        </authorList>
    </citation>
    <scope>NUCLEOTIDE SEQUENCE [LARGE SCALE GENOMIC DNA]</scope>
    <source>
        <strain evidence="2">CCUG 55854</strain>
    </source>
</reference>
<evidence type="ECO:0000313" key="2">
    <source>
        <dbReference type="Proteomes" id="UP001597033"/>
    </source>
</evidence>
<dbReference type="RefSeq" id="WP_162375867.1">
    <property type="nucleotide sequence ID" value="NZ_JBHTKN010000004.1"/>
</dbReference>
<dbReference type="InterPro" id="IPR015943">
    <property type="entry name" value="WD40/YVTN_repeat-like_dom_sf"/>
</dbReference>
<protein>
    <submittedName>
        <fullName evidence="1">WD40 repeat domain-containing protein</fullName>
    </submittedName>
</protein>
<proteinExistence type="predicted"/>
<accession>A0ABW3LW09</accession>
<dbReference type="Gene3D" id="2.130.10.10">
    <property type="entry name" value="YVTN repeat-like/Quinoprotein amine dehydrogenase"/>
    <property type="match status" value="1"/>
</dbReference>
<keyword evidence="2" id="KW-1185">Reference proteome</keyword>